<dbReference type="PaxDb" id="55529-EKX41064"/>
<dbReference type="AlphaFoldDB" id="L1IYT5"/>
<dbReference type="InterPro" id="IPR001025">
    <property type="entry name" value="BAH_dom"/>
</dbReference>
<dbReference type="OrthoDB" id="10009055at2759"/>
<keyword evidence="5" id="KW-1185">Reference proteome</keyword>
<organism evidence="3">
    <name type="scientific">Guillardia theta (strain CCMP2712)</name>
    <name type="common">Cryptophyte</name>
    <dbReference type="NCBI Taxonomy" id="905079"/>
    <lineage>
        <taxon>Eukaryota</taxon>
        <taxon>Cryptophyceae</taxon>
        <taxon>Pyrenomonadales</taxon>
        <taxon>Geminigeraceae</taxon>
        <taxon>Guillardia</taxon>
    </lineage>
</organism>
<gene>
    <name evidence="3" type="ORF">GUITHDRAFT_142234</name>
</gene>
<feature type="compositionally biased region" description="Acidic residues" evidence="1">
    <location>
        <begin position="516"/>
        <end position="551"/>
    </location>
</feature>
<dbReference type="GeneID" id="17297804"/>
<feature type="compositionally biased region" description="Basic residues" evidence="1">
    <location>
        <begin position="500"/>
        <end position="510"/>
    </location>
</feature>
<dbReference type="KEGG" id="gtt:GUITHDRAFT_142234"/>
<feature type="compositionally biased region" description="Basic and acidic residues" evidence="1">
    <location>
        <begin position="439"/>
        <end position="462"/>
    </location>
</feature>
<dbReference type="HOGENOM" id="CLU_463422_0_0_1"/>
<reference evidence="4" key="3">
    <citation type="submission" date="2015-06" db="UniProtKB">
        <authorList>
            <consortium name="EnsemblProtists"/>
        </authorList>
    </citation>
    <scope>IDENTIFICATION</scope>
</reference>
<dbReference type="Pfam" id="PF01426">
    <property type="entry name" value="BAH"/>
    <property type="match status" value="1"/>
</dbReference>
<evidence type="ECO:0000259" key="2">
    <source>
        <dbReference type="PROSITE" id="PS51038"/>
    </source>
</evidence>
<dbReference type="EnsemblProtists" id="EKX41064">
    <property type="protein sequence ID" value="EKX41064"/>
    <property type="gene ID" value="GUITHDRAFT_142234"/>
</dbReference>
<dbReference type="PROSITE" id="PS51038">
    <property type="entry name" value="BAH"/>
    <property type="match status" value="1"/>
</dbReference>
<feature type="region of interest" description="Disordered" evidence="1">
    <location>
        <begin position="356"/>
        <end position="389"/>
    </location>
</feature>
<dbReference type="InterPro" id="IPR043151">
    <property type="entry name" value="BAH_sf"/>
</dbReference>
<dbReference type="RefSeq" id="XP_005828044.1">
    <property type="nucleotide sequence ID" value="XM_005827987.1"/>
</dbReference>
<evidence type="ECO:0000313" key="3">
    <source>
        <dbReference type="EMBL" id="EKX41064.1"/>
    </source>
</evidence>
<feature type="compositionally biased region" description="Low complexity" evidence="1">
    <location>
        <begin position="469"/>
        <end position="482"/>
    </location>
</feature>
<dbReference type="Gene3D" id="2.30.30.490">
    <property type="match status" value="1"/>
</dbReference>
<proteinExistence type="predicted"/>
<dbReference type="SMART" id="SM00439">
    <property type="entry name" value="BAH"/>
    <property type="match status" value="1"/>
</dbReference>
<name>L1IYT5_GUITC</name>
<accession>L1IYT5</accession>
<sequence>MVGIQSIGETGPCGRTRSKGFLSTIPVSLCNSSPSSEEEEQMDERLVWEWYGTPIKRRGSIKYYNGICCFTGKTRSYFKVGDDIEVASSTRLPYVARIEALFTDSSSIGDEETKMATLRWYFRLRDCRGKEAAKKAQEITSSHELFASSCHDDNPVQSFIRICYVVPRVFYEAEICEIYDDMYYCREYYCAMKGVFLPHQVDFSMTRLLCEVEKRRKEAYMCCKIGPQHQCIIPDMQGSSSVDRGLYFPLPRTLCSPLVSSLDPAIVLDSCDEDGAGDVWMFDSSLAPKVSRDVDQLVDRWASRMKTVSSGLLREVVLIVFMRSRGDAAAAQEQLEELFKEDICYGPKYMESIVSQLGGRRSRRSQDAMDDDSDREDETEESSWSGRYMSFSKEEDTAKKFKKGRGKGVMQSVEESLGALSHAKRSFSTDPEVVDGDCVYDKHQPCSRGEREGRRRSEKATDLLDVLPSSSSSSSSTSGVEVVRSRRGVGLRKQVESVPRKKKALTKRSRSQSEDSNVEDENDENKDEDEIEGESGENEDEDHDESGEEDNENRGGMHPEAQSQGRREGWPPVGRLYLSVFGDAVQMYE</sequence>
<reference evidence="5" key="2">
    <citation type="submission" date="2012-11" db="EMBL/GenBank/DDBJ databases">
        <authorList>
            <person name="Kuo A."/>
            <person name="Curtis B.A."/>
            <person name="Tanifuji G."/>
            <person name="Burki F."/>
            <person name="Gruber A."/>
            <person name="Irimia M."/>
            <person name="Maruyama S."/>
            <person name="Arias M.C."/>
            <person name="Ball S.G."/>
            <person name="Gile G.H."/>
            <person name="Hirakawa Y."/>
            <person name="Hopkins J.F."/>
            <person name="Rensing S.A."/>
            <person name="Schmutz J."/>
            <person name="Symeonidi A."/>
            <person name="Elias M."/>
            <person name="Eveleigh R.J."/>
            <person name="Herman E.K."/>
            <person name="Klute M.J."/>
            <person name="Nakayama T."/>
            <person name="Obornik M."/>
            <person name="Reyes-Prieto A."/>
            <person name="Armbrust E.V."/>
            <person name="Aves S.J."/>
            <person name="Beiko R.G."/>
            <person name="Coutinho P."/>
            <person name="Dacks J.B."/>
            <person name="Durnford D.G."/>
            <person name="Fast N.M."/>
            <person name="Green B.R."/>
            <person name="Grisdale C."/>
            <person name="Hempe F."/>
            <person name="Henrissat B."/>
            <person name="Hoppner M.P."/>
            <person name="Ishida K.-I."/>
            <person name="Kim E."/>
            <person name="Koreny L."/>
            <person name="Kroth P.G."/>
            <person name="Liu Y."/>
            <person name="Malik S.-B."/>
            <person name="Maier U.G."/>
            <person name="McRose D."/>
            <person name="Mock T."/>
            <person name="Neilson J.A."/>
            <person name="Onodera N.T."/>
            <person name="Poole A.M."/>
            <person name="Pritham E.J."/>
            <person name="Richards T.A."/>
            <person name="Rocap G."/>
            <person name="Roy S.W."/>
            <person name="Sarai C."/>
            <person name="Schaack S."/>
            <person name="Shirato S."/>
            <person name="Slamovits C.H."/>
            <person name="Spencer D.F."/>
            <person name="Suzuki S."/>
            <person name="Worden A.Z."/>
            <person name="Zauner S."/>
            <person name="Barry K."/>
            <person name="Bell C."/>
            <person name="Bharti A.K."/>
            <person name="Crow J.A."/>
            <person name="Grimwood J."/>
            <person name="Kramer R."/>
            <person name="Lindquist E."/>
            <person name="Lucas S."/>
            <person name="Salamov A."/>
            <person name="McFadden G.I."/>
            <person name="Lane C.E."/>
            <person name="Keeling P.J."/>
            <person name="Gray M.W."/>
            <person name="Grigoriev I.V."/>
            <person name="Archibald J.M."/>
        </authorList>
    </citation>
    <scope>NUCLEOTIDE SEQUENCE</scope>
    <source>
        <strain evidence="5">CCMP2712</strain>
    </source>
</reference>
<dbReference type="EMBL" id="JH993026">
    <property type="protein sequence ID" value="EKX41064.1"/>
    <property type="molecule type" value="Genomic_DNA"/>
</dbReference>
<dbReference type="GO" id="GO:0003682">
    <property type="term" value="F:chromatin binding"/>
    <property type="evidence" value="ECO:0007669"/>
    <property type="project" value="InterPro"/>
</dbReference>
<feature type="compositionally biased region" description="Acidic residues" evidence="1">
    <location>
        <begin position="368"/>
        <end position="381"/>
    </location>
</feature>
<evidence type="ECO:0000313" key="4">
    <source>
        <dbReference type="EnsemblProtists" id="EKX41064"/>
    </source>
</evidence>
<evidence type="ECO:0000313" key="5">
    <source>
        <dbReference type="Proteomes" id="UP000011087"/>
    </source>
</evidence>
<feature type="domain" description="BAH" evidence="2">
    <location>
        <begin position="76"/>
        <end position="200"/>
    </location>
</feature>
<reference evidence="3 5" key="1">
    <citation type="journal article" date="2012" name="Nature">
        <title>Algal genomes reveal evolutionary mosaicism and the fate of nucleomorphs.</title>
        <authorList>
            <consortium name="DOE Joint Genome Institute"/>
            <person name="Curtis B.A."/>
            <person name="Tanifuji G."/>
            <person name="Burki F."/>
            <person name="Gruber A."/>
            <person name="Irimia M."/>
            <person name="Maruyama S."/>
            <person name="Arias M.C."/>
            <person name="Ball S.G."/>
            <person name="Gile G.H."/>
            <person name="Hirakawa Y."/>
            <person name="Hopkins J.F."/>
            <person name="Kuo A."/>
            <person name="Rensing S.A."/>
            <person name="Schmutz J."/>
            <person name="Symeonidi A."/>
            <person name="Elias M."/>
            <person name="Eveleigh R.J."/>
            <person name="Herman E.K."/>
            <person name="Klute M.J."/>
            <person name="Nakayama T."/>
            <person name="Obornik M."/>
            <person name="Reyes-Prieto A."/>
            <person name="Armbrust E.V."/>
            <person name="Aves S.J."/>
            <person name="Beiko R.G."/>
            <person name="Coutinho P."/>
            <person name="Dacks J.B."/>
            <person name="Durnford D.G."/>
            <person name="Fast N.M."/>
            <person name="Green B.R."/>
            <person name="Grisdale C.J."/>
            <person name="Hempel F."/>
            <person name="Henrissat B."/>
            <person name="Hoppner M.P."/>
            <person name="Ishida K."/>
            <person name="Kim E."/>
            <person name="Koreny L."/>
            <person name="Kroth P.G."/>
            <person name="Liu Y."/>
            <person name="Malik S.B."/>
            <person name="Maier U.G."/>
            <person name="McRose D."/>
            <person name="Mock T."/>
            <person name="Neilson J.A."/>
            <person name="Onodera N.T."/>
            <person name="Poole A.M."/>
            <person name="Pritham E.J."/>
            <person name="Richards T.A."/>
            <person name="Rocap G."/>
            <person name="Roy S.W."/>
            <person name="Sarai C."/>
            <person name="Schaack S."/>
            <person name="Shirato S."/>
            <person name="Slamovits C.H."/>
            <person name="Spencer D.F."/>
            <person name="Suzuki S."/>
            <person name="Worden A.Z."/>
            <person name="Zauner S."/>
            <person name="Barry K."/>
            <person name="Bell C."/>
            <person name="Bharti A.K."/>
            <person name="Crow J.A."/>
            <person name="Grimwood J."/>
            <person name="Kramer R."/>
            <person name="Lindquist E."/>
            <person name="Lucas S."/>
            <person name="Salamov A."/>
            <person name="McFadden G.I."/>
            <person name="Lane C.E."/>
            <person name="Keeling P.J."/>
            <person name="Gray M.W."/>
            <person name="Grigoriev I.V."/>
            <person name="Archibald J.M."/>
        </authorList>
    </citation>
    <scope>NUCLEOTIDE SEQUENCE</scope>
    <source>
        <strain evidence="3 5">CCMP2712</strain>
    </source>
</reference>
<evidence type="ECO:0000256" key="1">
    <source>
        <dbReference type="SAM" id="MobiDB-lite"/>
    </source>
</evidence>
<feature type="region of interest" description="Disordered" evidence="1">
    <location>
        <begin position="423"/>
        <end position="573"/>
    </location>
</feature>
<dbReference type="Proteomes" id="UP000011087">
    <property type="component" value="Unassembled WGS sequence"/>
</dbReference>
<protein>
    <recommendedName>
        <fullName evidence="2">BAH domain-containing protein</fullName>
    </recommendedName>
</protein>